<keyword evidence="7" id="KW-1185">Reference proteome</keyword>
<protein>
    <recommendedName>
        <fullName evidence="8">Cation efflux family protein</fullName>
    </recommendedName>
</protein>
<keyword evidence="3" id="KW-1133">Transmembrane helix</keyword>
<evidence type="ECO:0000256" key="3">
    <source>
        <dbReference type="ARBA" id="ARBA00022989"/>
    </source>
</evidence>
<comment type="caution">
    <text evidence="6">The sequence shown here is derived from an EMBL/GenBank/DDBJ whole genome shotgun (WGS) entry which is preliminary data.</text>
</comment>
<evidence type="ECO:0000313" key="7">
    <source>
        <dbReference type="Proteomes" id="UP001500842"/>
    </source>
</evidence>
<gene>
    <name evidence="6" type="ORF">GCM10009788_59460</name>
</gene>
<dbReference type="RefSeq" id="WP_219996268.1">
    <property type="nucleotide sequence ID" value="NZ_BAAAOR010000060.1"/>
</dbReference>
<dbReference type="InterPro" id="IPR027469">
    <property type="entry name" value="Cation_efflux_TMD_sf"/>
</dbReference>
<feature type="region of interest" description="Disordered" evidence="5">
    <location>
        <begin position="46"/>
        <end position="91"/>
    </location>
</feature>
<comment type="subcellular location">
    <subcellularLocation>
        <location evidence="1">Membrane</location>
        <topology evidence="1">Multi-pass membrane protein</topology>
    </subcellularLocation>
</comment>
<dbReference type="EMBL" id="BAAAOR010000060">
    <property type="protein sequence ID" value="GAA1549875.1"/>
    <property type="molecule type" value="Genomic_DNA"/>
</dbReference>
<dbReference type="SUPFAM" id="SSF161111">
    <property type="entry name" value="Cation efflux protein transmembrane domain-like"/>
    <property type="match status" value="1"/>
</dbReference>
<evidence type="ECO:0000313" key="6">
    <source>
        <dbReference type="EMBL" id="GAA1549875.1"/>
    </source>
</evidence>
<dbReference type="Proteomes" id="UP001500842">
    <property type="component" value="Unassembled WGS sequence"/>
</dbReference>
<reference evidence="6 7" key="1">
    <citation type="journal article" date="2019" name="Int. J. Syst. Evol. Microbiol.">
        <title>The Global Catalogue of Microorganisms (GCM) 10K type strain sequencing project: providing services to taxonomists for standard genome sequencing and annotation.</title>
        <authorList>
            <consortium name="The Broad Institute Genomics Platform"/>
            <consortium name="The Broad Institute Genome Sequencing Center for Infectious Disease"/>
            <person name="Wu L."/>
            <person name="Ma J."/>
        </authorList>
    </citation>
    <scope>NUCLEOTIDE SEQUENCE [LARGE SCALE GENOMIC DNA]</scope>
    <source>
        <strain evidence="6 7">JCM 14942</strain>
    </source>
</reference>
<evidence type="ECO:0000256" key="5">
    <source>
        <dbReference type="SAM" id="MobiDB-lite"/>
    </source>
</evidence>
<keyword evidence="2" id="KW-0812">Transmembrane</keyword>
<keyword evidence="4" id="KW-0472">Membrane</keyword>
<name>A0ABN2C1Y1_9ACTN</name>
<evidence type="ECO:0008006" key="8">
    <source>
        <dbReference type="Google" id="ProtNLM"/>
    </source>
</evidence>
<evidence type="ECO:0000256" key="2">
    <source>
        <dbReference type="ARBA" id="ARBA00022692"/>
    </source>
</evidence>
<organism evidence="6 7">
    <name type="scientific">Nocardioides humi</name>
    <dbReference type="NCBI Taxonomy" id="449461"/>
    <lineage>
        <taxon>Bacteria</taxon>
        <taxon>Bacillati</taxon>
        <taxon>Actinomycetota</taxon>
        <taxon>Actinomycetes</taxon>
        <taxon>Propionibacteriales</taxon>
        <taxon>Nocardioidaceae</taxon>
        <taxon>Nocardioides</taxon>
    </lineage>
</organism>
<evidence type="ECO:0000256" key="1">
    <source>
        <dbReference type="ARBA" id="ARBA00004141"/>
    </source>
</evidence>
<evidence type="ECO:0000256" key="4">
    <source>
        <dbReference type="ARBA" id="ARBA00023136"/>
    </source>
</evidence>
<accession>A0ABN2C1Y1</accession>
<proteinExistence type="predicted"/>
<sequence length="91" mass="9455">MLLAGLLLNATLGWSWADPIAVLVIAAVAVREGLEAWRGEGCACGPTPASENPLEATPVQNGVDDCCSDPAEHRSEQSATAEQKAAQVPRT</sequence>